<dbReference type="Gene3D" id="3.30.200.20">
    <property type="entry name" value="Phosphorylase Kinase, domain 1"/>
    <property type="match status" value="1"/>
</dbReference>
<reference evidence="7" key="1">
    <citation type="submission" date="2020-06" db="EMBL/GenBank/DDBJ databases">
        <title>Analysis procedures for assessing recovery of high quality, complete, closed genomes from Nanopore long read metagenome sequencing.</title>
        <authorList>
            <person name="Bessarab I."/>
            <person name="Arumugam K."/>
            <person name="Haryono M."/>
            <person name="Liu X."/>
            <person name="Roy S."/>
            <person name="Zuniga-Montanez R.E."/>
            <person name="Qiu G."/>
            <person name="Drautz-Moses D.I."/>
            <person name="Law Y.Y."/>
            <person name="Wuertz S."/>
            <person name="Lauro F.M."/>
            <person name="Huson D.H."/>
            <person name="Williams R.B."/>
        </authorList>
    </citation>
    <scope>NUCLEOTIDE SEQUENCE [LARGE SCALE GENOMIC DNA]</scope>
    <source>
        <strain evidence="7">SSD2</strain>
    </source>
</reference>
<keyword evidence="3 7" id="KW-0418">Kinase</keyword>
<keyword evidence="1" id="KW-0808">Transferase</keyword>
<keyword evidence="8" id="KW-1185">Reference proteome</keyword>
<evidence type="ECO:0000259" key="6">
    <source>
        <dbReference type="PROSITE" id="PS50011"/>
    </source>
</evidence>
<dbReference type="GO" id="GO:0004674">
    <property type="term" value="F:protein serine/threonine kinase activity"/>
    <property type="evidence" value="ECO:0007669"/>
    <property type="project" value="TreeGrafter"/>
</dbReference>
<dbReference type="PROSITE" id="PS50011">
    <property type="entry name" value="PROTEIN_KINASE_DOM"/>
    <property type="match status" value="1"/>
</dbReference>
<evidence type="ECO:0000313" key="7">
    <source>
        <dbReference type="EMBL" id="QLQ33565.1"/>
    </source>
</evidence>
<evidence type="ECO:0000256" key="3">
    <source>
        <dbReference type="ARBA" id="ARBA00022777"/>
    </source>
</evidence>
<dbReference type="Pfam" id="PF00069">
    <property type="entry name" value="Pkinase"/>
    <property type="match status" value="1"/>
</dbReference>
<keyword evidence="2 5" id="KW-0547">Nucleotide-binding</keyword>
<evidence type="ECO:0000256" key="5">
    <source>
        <dbReference type="PROSITE-ProRule" id="PRU10141"/>
    </source>
</evidence>
<protein>
    <submittedName>
        <fullName evidence="7">Protein kinase</fullName>
    </submittedName>
</protein>
<evidence type="ECO:0000256" key="2">
    <source>
        <dbReference type="ARBA" id="ARBA00022741"/>
    </source>
</evidence>
<dbReference type="InterPro" id="IPR000719">
    <property type="entry name" value="Prot_kinase_dom"/>
</dbReference>
<accession>A0A7L6AWX0</accession>
<proteinExistence type="predicted"/>
<dbReference type="AlphaFoldDB" id="A0A7L6AWX0"/>
<dbReference type="InterPro" id="IPR017441">
    <property type="entry name" value="Protein_kinase_ATP_BS"/>
</dbReference>
<dbReference type="KEGG" id="this:HZT40_20400"/>
<evidence type="ECO:0000256" key="4">
    <source>
        <dbReference type="ARBA" id="ARBA00022840"/>
    </source>
</evidence>
<organism evidence="7 8">
    <name type="scientific">Candidatus Thiothrix singaporensis</name>
    <dbReference type="NCBI Taxonomy" id="2799669"/>
    <lineage>
        <taxon>Bacteria</taxon>
        <taxon>Pseudomonadati</taxon>
        <taxon>Pseudomonadota</taxon>
        <taxon>Gammaproteobacteria</taxon>
        <taxon>Thiotrichales</taxon>
        <taxon>Thiotrichaceae</taxon>
        <taxon>Thiothrix</taxon>
    </lineage>
</organism>
<name>A0A7L6AWX0_9GAMM</name>
<gene>
    <name evidence="7" type="ORF">HZT40_20400</name>
</gene>
<dbReference type="PANTHER" id="PTHR43289">
    <property type="entry name" value="MITOGEN-ACTIVATED PROTEIN KINASE KINASE KINASE 20-RELATED"/>
    <property type="match status" value="1"/>
</dbReference>
<dbReference type="PANTHER" id="PTHR43289:SF6">
    <property type="entry name" value="SERINE_THREONINE-PROTEIN KINASE NEKL-3"/>
    <property type="match status" value="1"/>
</dbReference>
<keyword evidence="4 5" id="KW-0067">ATP-binding</keyword>
<dbReference type="Proteomes" id="UP000510621">
    <property type="component" value="Chromosome"/>
</dbReference>
<dbReference type="InterPro" id="IPR011009">
    <property type="entry name" value="Kinase-like_dom_sf"/>
</dbReference>
<dbReference type="GO" id="GO:0005524">
    <property type="term" value="F:ATP binding"/>
    <property type="evidence" value="ECO:0007669"/>
    <property type="project" value="UniProtKB-UniRule"/>
</dbReference>
<dbReference type="PROSITE" id="PS00107">
    <property type="entry name" value="PROTEIN_KINASE_ATP"/>
    <property type="match status" value="1"/>
</dbReference>
<evidence type="ECO:0000313" key="8">
    <source>
        <dbReference type="Proteomes" id="UP000510621"/>
    </source>
</evidence>
<sequence length="105" mass="11897">MAVPNHDIREQIGEGGMATVYRAEHVLLKQERALKLMSPALSREPGFQESFLREGQTVAGLQHPNIVTLHDIGQCEDGYFMSMEYLRGGSLQARLKASRCPWRKR</sequence>
<evidence type="ECO:0000256" key="1">
    <source>
        <dbReference type="ARBA" id="ARBA00022679"/>
    </source>
</evidence>
<feature type="binding site" evidence="5">
    <location>
        <position position="35"/>
    </location>
    <ligand>
        <name>ATP</name>
        <dbReference type="ChEBI" id="CHEBI:30616"/>
    </ligand>
</feature>
<feature type="domain" description="Protein kinase" evidence="6">
    <location>
        <begin position="6"/>
        <end position="105"/>
    </location>
</feature>
<dbReference type="EMBL" id="CP059265">
    <property type="protein sequence ID" value="QLQ33565.1"/>
    <property type="molecule type" value="Genomic_DNA"/>
</dbReference>
<dbReference type="SUPFAM" id="SSF56112">
    <property type="entry name" value="Protein kinase-like (PK-like)"/>
    <property type="match status" value="1"/>
</dbReference>